<dbReference type="RefSeq" id="WP_106408587.1">
    <property type="nucleotide sequence ID" value="NZ_FNKK01000002.1"/>
</dbReference>
<dbReference type="EMBL" id="FNKK01000002">
    <property type="protein sequence ID" value="SDQ67987.1"/>
    <property type="molecule type" value="Genomic_DNA"/>
</dbReference>
<sequence>MTAITVARMTALASAVRLHLLALAIVAVGTAGDSSGVLTVAAVAGLSAILLRLAARAAGVGAPLDPWAPLSVRDRARRTTVVRQRDPDAAGRPRPRAPTASPARA</sequence>
<dbReference type="Proteomes" id="UP000217103">
    <property type="component" value="Unassembled WGS sequence"/>
</dbReference>
<dbReference type="AlphaFoldDB" id="A0A1H1CUM0"/>
<proteinExistence type="predicted"/>
<protein>
    <submittedName>
        <fullName evidence="2">Uncharacterized protein</fullName>
    </submittedName>
</protein>
<evidence type="ECO:0000313" key="3">
    <source>
        <dbReference type="Proteomes" id="UP000217103"/>
    </source>
</evidence>
<evidence type="ECO:0000313" key="2">
    <source>
        <dbReference type="EMBL" id="SDQ67987.1"/>
    </source>
</evidence>
<dbReference type="Pfam" id="PF19950">
    <property type="entry name" value="DUF6412"/>
    <property type="match status" value="1"/>
</dbReference>
<feature type="region of interest" description="Disordered" evidence="1">
    <location>
        <begin position="75"/>
        <end position="105"/>
    </location>
</feature>
<keyword evidence="3" id="KW-1185">Reference proteome</keyword>
<dbReference type="STRING" id="35622.SAMN04489764_1659"/>
<evidence type="ECO:0000256" key="1">
    <source>
        <dbReference type="SAM" id="MobiDB-lite"/>
    </source>
</evidence>
<organism evidence="2 3">
    <name type="scientific">Thermostaphylospora chromogena</name>
    <dbReference type="NCBI Taxonomy" id="35622"/>
    <lineage>
        <taxon>Bacteria</taxon>
        <taxon>Bacillati</taxon>
        <taxon>Actinomycetota</taxon>
        <taxon>Actinomycetes</taxon>
        <taxon>Streptosporangiales</taxon>
        <taxon>Thermomonosporaceae</taxon>
        <taxon>Thermostaphylospora</taxon>
    </lineage>
</organism>
<accession>A0A1H1CUM0</accession>
<gene>
    <name evidence="2" type="ORF">SAMN04489764_1659</name>
</gene>
<name>A0A1H1CUM0_9ACTN</name>
<dbReference type="InterPro" id="IPR045635">
    <property type="entry name" value="DUF6412"/>
</dbReference>
<reference evidence="2 3" key="1">
    <citation type="submission" date="2016-10" db="EMBL/GenBank/DDBJ databases">
        <authorList>
            <person name="de Groot N.N."/>
        </authorList>
    </citation>
    <scope>NUCLEOTIDE SEQUENCE [LARGE SCALE GENOMIC DNA]</scope>
    <source>
        <strain evidence="2 3">DSM 43794</strain>
    </source>
</reference>